<dbReference type="OrthoDB" id="238862at2"/>
<feature type="region of interest" description="Disordered" evidence="1">
    <location>
        <begin position="110"/>
        <end position="248"/>
    </location>
</feature>
<feature type="transmembrane region" description="Helical" evidence="2">
    <location>
        <begin position="6"/>
        <end position="35"/>
    </location>
</feature>
<feature type="compositionally biased region" description="Basic and acidic residues" evidence="1">
    <location>
        <begin position="144"/>
        <end position="154"/>
    </location>
</feature>
<protein>
    <recommendedName>
        <fullName evidence="3">Squalene cyclase C-terminal domain-containing protein</fullName>
    </recommendedName>
</protein>
<proteinExistence type="predicted"/>
<evidence type="ECO:0000313" key="5">
    <source>
        <dbReference type="Proteomes" id="UP000316714"/>
    </source>
</evidence>
<feature type="domain" description="Squalene cyclase C-terminal" evidence="3">
    <location>
        <begin position="261"/>
        <end position="433"/>
    </location>
</feature>
<comment type="caution">
    <text evidence="4">The sequence shown here is derived from an EMBL/GenBank/DDBJ whole genome shotgun (WGS) entry which is preliminary data.</text>
</comment>
<dbReference type="AlphaFoldDB" id="A0A5C5VE48"/>
<sequence length="614" mass="66313">MPPQFPLAWLGGVALLPALLWGSLAISTGVLLVMMRTRWGQDRPTQRYVLLSVIAHLLLICVATTIRFTSTPKGDGPGPVKVRIVMRAPAPEAETEPLEKEPLPVQPVDDAEVEAPKPSPLDPEPPKEPVTEEPAPEPPAFEWTPERLPPKRPEPPPVEQDVAPQQPAAQAQPSEAVAATDTVAPTPASEPPPVAPTPEPPSEQAVTATPTTPMAPIAPPPAVPAPATDATLPVSLPPEPTAFVSREGEERVRRIIEEGGDSYTEDAVAAALAWLATAQSADGRWDADRWSAGRERGAVLGHPRTGVGSQADTAMTGLSLLALMGAGHTHEEGPFANVIRDGLAFLIRTQGADGNLFGEATFYAQTYSHSMATFALAEALASTRDDRLRPAVQRAVTFLEQRQDLTSGGWRYRGGDQGDMSQLGWILMAMRSAELADIPIKPEVWDGMERFVRSTQCGPHLALAGYRPNSPPSHSMTAESLYCRQILGRPIPGQASMQAVDFIARQPPSGGKANYYAWYYATLALHHHRRTSASAENAWRDWNDALKRALVNSQVSDGVNKGSWSPNSVWGGCGGRVYTTALATMCLEVYYRYDPDELVRDPWIAARQFPGALR</sequence>
<feature type="compositionally biased region" description="Low complexity" evidence="1">
    <location>
        <begin position="225"/>
        <end position="234"/>
    </location>
</feature>
<name>A0A5C5VE48_9BACT</name>
<dbReference type="Proteomes" id="UP000316714">
    <property type="component" value="Unassembled WGS sequence"/>
</dbReference>
<dbReference type="Pfam" id="PF13243">
    <property type="entry name" value="SQHop_cyclase_C"/>
    <property type="match status" value="1"/>
</dbReference>
<feature type="compositionally biased region" description="Low complexity" evidence="1">
    <location>
        <begin position="159"/>
        <end position="187"/>
    </location>
</feature>
<feature type="compositionally biased region" description="Low complexity" evidence="1">
    <location>
        <begin position="202"/>
        <end position="215"/>
    </location>
</feature>
<dbReference type="InterPro" id="IPR032696">
    <property type="entry name" value="SQ_cyclase_C"/>
</dbReference>
<dbReference type="EMBL" id="SIHJ01000001">
    <property type="protein sequence ID" value="TWT36227.1"/>
    <property type="molecule type" value="Genomic_DNA"/>
</dbReference>
<evidence type="ECO:0000259" key="3">
    <source>
        <dbReference type="Pfam" id="PF13243"/>
    </source>
</evidence>
<dbReference type="RefSeq" id="WP_146562971.1">
    <property type="nucleotide sequence ID" value="NZ_SIHJ01000001.1"/>
</dbReference>
<feature type="compositionally biased region" description="Pro residues" evidence="1">
    <location>
        <begin position="188"/>
        <end position="201"/>
    </location>
</feature>
<evidence type="ECO:0000256" key="2">
    <source>
        <dbReference type="SAM" id="Phobius"/>
    </source>
</evidence>
<feature type="transmembrane region" description="Helical" evidence="2">
    <location>
        <begin position="47"/>
        <end position="66"/>
    </location>
</feature>
<evidence type="ECO:0000256" key="1">
    <source>
        <dbReference type="SAM" id="MobiDB-lite"/>
    </source>
</evidence>
<keyword evidence="2" id="KW-0472">Membrane</keyword>
<gene>
    <name evidence="4" type="ORF">KOR34_11290</name>
</gene>
<dbReference type="Gene3D" id="1.50.10.20">
    <property type="match status" value="2"/>
</dbReference>
<keyword evidence="2" id="KW-0812">Transmembrane</keyword>
<evidence type="ECO:0000313" key="4">
    <source>
        <dbReference type="EMBL" id="TWT36227.1"/>
    </source>
</evidence>
<organism evidence="4 5">
    <name type="scientific">Posidoniimonas corsicana</name>
    <dbReference type="NCBI Taxonomy" id="1938618"/>
    <lineage>
        <taxon>Bacteria</taxon>
        <taxon>Pseudomonadati</taxon>
        <taxon>Planctomycetota</taxon>
        <taxon>Planctomycetia</taxon>
        <taxon>Pirellulales</taxon>
        <taxon>Lacipirellulaceae</taxon>
        <taxon>Posidoniimonas</taxon>
    </lineage>
</organism>
<keyword evidence="5" id="KW-1185">Reference proteome</keyword>
<dbReference type="InterPro" id="IPR008930">
    <property type="entry name" value="Terpenoid_cyclase/PrenylTrfase"/>
</dbReference>
<dbReference type="SUPFAM" id="SSF48239">
    <property type="entry name" value="Terpenoid cyclases/Protein prenyltransferases"/>
    <property type="match status" value="1"/>
</dbReference>
<accession>A0A5C5VE48</accession>
<keyword evidence="2" id="KW-1133">Transmembrane helix</keyword>
<reference evidence="4 5" key="1">
    <citation type="submission" date="2019-02" db="EMBL/GenBank/DDBJ databases">
        <title>Deep-cultivation of Planctomycetes and their phenomic and genomic characterization uncovers novel biology.</title>
        <authorList>
            <person name="Wiegand S."/>
            <person name="Jogler M."/>
            <person name="Boedeker C."/>
            <person name="Pinto D."/>
            <person name="Vollmers J."/>
            <person name="Rivas-Marin E."/>
            <person name="Kohn T."/>
            <person name="Peeters S.H."/>
            <person name="Heuer A."/>
            <person name="Rast P."/>
            <person name="Oberbeckmann S."/>
            <person name="Bunk B."/>
            <person name="Jeske O."/>
            <person name="Meyerdierks A."/>
            <person name="Storesund J.E."/>
            <person name="Kallscheuer N."/>
            <person name="Luecker S."/>
            <person name="Lage O.M."/>
            <person name="Pohl T."/>
            <person name="Merkel B.J."/>
            <person name="Hornburger P."/>
            <person name="Mueller R.-W."/>
            <person name="Bruemmer F."/>
            <person name="Labrenz M."/>
            <person name="Spormann A.M."/>
            <person name="Op Den Camp H."/>
            <person name="Overmann J."/>
            <person name="Amann R."/>
            <person name="Jetten M.S.M."/>
            <person name="Mascher T."/>
            <person name="Medema M.H."/>
            <person name="Devos D.P."/>
            <person name="Kaster A.-K."/>
            <person name="Ovreas L."/>
            <person name="Rohde M."/>
            <person name="Galperin M.Y."/>
            <person name="Jogler C."/>
        </authorList>
    </citation>
    <scope>NUCLEOTIDE SEQUENCE [LARGE SCALE GENOMIC DNA]</scope>
    <source>
        <strain evidence="4 5">KOR34</strain>
    </source>
</reference>